<dbReference type="InterPro" id="IPR037026">
    <property type="entry name" value="Vgr_OB-fold_dom_sf"/>
</dbReference>
<dbReference type="Proteomes" id="UP000183316">
    <property type="component" value="Chromosome"/>
</dbReference>
<name>A0A192C7Z2_ECO25</name>
<dbReference type="EMBL" id="CP015085">
    <property type="protein sequence ID" value="ANK01902.1"/>
    <property type="molecule type" value="Genomic_DNA"/>
</dbReference>
<reference evidence="2 3" key="1">
    <citation type="submission" date="2016-03" db="EMBL/GenBank/DDBJ databases">
        <title>Genome Sequence and Comparative Pathogenic Determinants of Uropathogenic Escherichia coli O25b:H4, a Clinical Isolate from Saudi Arabia.</title>
        <authorList>
            <person name="Alyamani E.A.J."/>
            <person name="Khiyami M.A."/>
            <person name="Booq R.Y."/>
            <person name="Bahwerth F.S."/>
            <person name="Vaisvil B."/>
            <person name="Schmitt D.P."/>
            <person name="Kapatral V."/>
        </authorList>
    </citation>
    <scope>NUCLEOTIDE SEQUENCE [LARGE SCALE GENOMIC DNA]</scope>
    <source>
        <strain evidence="2 3">O25b:H4</strain>
    </source>
</reference>
<dbReference type="PATRIC" id="fig|941280.3.peg.639"/>
<accession>A0A192C7Z2</accession>
<sequence length="305" mass="32458">MRATIMAQSDDEYAAAENARRLRDAVKRGTIAAVKMNPPRCRVSFGGEHQSGWLQWFTHATSERVDWSAPSVGDPVTVVSEGGDTRNGVVMLGLHIDDKAPPSNDPHDHVTAYCDGATMTYNTKNHTLTWQGVPDGVVKILGESEIEIFGRADVTINSENVVNIHGGKLINADADIINVTATDTINAHADLVNVIATSSVSVTAANRISLTAQTISAWAPGGITLAGPTHITETLVVDKLATFRNDISVTGDNGGTGNITTRGSVLAGQEVQDRQGTITEVRTTYNGHTHICPDGETQQPNQPMA</sequence>
<dbReference type="RefSeq" id="WP_306299946.1">
    <property type="nucleotide sequence ID" value="NZ_CP015085.1"/>
</dbReference>
<dbReference type="InterPro" id="IPR006531">
    <property type="entry name" value="Gp5/Vgr_OB"/>
</dbReference>
<dbReference type="Gene3D" id="6.20.150.10">
    <property type="match status" value="1"/>
</dbReference>
<feature type="domain" description="Gp5/Type VI secretion system Vgr protein OB-fold" evidence="1">
    <location>
        <begin position="28"/>
        <end position="95"/>
    </location>
</feature>
<dbReference type="InterPro" id="IPR013046">
    <property type="entry name" value="GpV/Gp45"/>
</dbReference>
<evidence type="ECO:0000259" key="1">
    <source>
        <dbReference type="Pfam" id="PF04717"/>
    </source>
</evidence>
<proteinExistence type="predicted"/>
<dbReference type="Gene3D" id="2.40.50.230">
    <property type="entry name" value="Gp5 N-terminal domain"/>
    <property type="match status" value="1"/>
</dbReference>
<dbReference type="Pfam" id="PF04717">
    <property type="entry name" value="Phage_base_V"/>
    <property type="match status" value="1"/>
</dbReference>
<gene>
    <name evidence="2" type="ORF">WLH_00641</name>
</gene>
<organism evidence="2 3">
    <name type="scientific">Escherichia coli O25b:H4</name>
    <dbReference type="NCBI Taxonomy" id="941280"/>
    <lineage>
        <taxon>Bacteria</taxon>
        <taxon>Pseudomonadati</taxon>
        <taxon>Pseudomonadota</taxon>
        <taxon>Gammaproteobacteria</taxon>
        <taxon>Enterobacterales</taxon>
        <taxon>Enterobacteriaceae</taxon>
        <taxon>Escherichia</taxon>
    </lineage>
</organism>
<dbReference type="NCBIfam" id="TIGR01644">
    <property type="entry name" value="phage_P2_V"/>
    <property type="match status" value="1"/>
</dbReference>
<protein>
    <submittedName>
        <fullName evidence="2">Baseplate assembly protein V</fullName>
    </submittedName>
</protein>
<evidence type="ECO:0000313" key="3">
    <source>
        <dbReference type="Proteomes" id="UP000183316"/>
    </source>
</evidence>
<dbReference type="AlphaFoldDB" id="A0A192C7Z2"/>
<evidence type="ECO:0000313" key="2">
    <source>
        <dbReference type="EMBL" id="ANK01902.1"/>
    </source>
</evidence>